<dbReference type="Gene3D" id="3.40.50.300">
    <property type="entry name" value="P-loop containing nucleotide triphosphate hydrolases"/>
    <property type="match status" value="1"/>
</dbReference>
<sequence length="241" mass="26298">MLELCKVSGGYGHAPVVRNVDLRVERGETVALLGPNGAGKTTLLAALSGILPQRSGTVKLGGADVGGLPSHRIVECGLVQVPEGRHVFAPLSVEDNLRLGSVSLVRRDRARAEERFDFVYRLFPRLAERRRQLAGTLSGGEQQMVAIGRALMSVPRMLLLDEPFLGLAPRVVEEILAVLDRLRAEGLTMLLVEQKLDIALPFTRRAYVLMKGRIALAADSAELARRDDLAQLYFDLARQAA</sequence>
<dbReference type="GO" id="GO:0015807">
    <property type="term" value="P:L-amino acid transport"/>
    <property type="evidence" value="ECO:0007669"/>
    <property type="project" value="TreeGrafter"/>
</dbReference>
<dbReference type="OrthoDB" id="9776369at2"/>
<evidence type="ECO:0000256" key="1">
    <source>
        <dbReference type="ARBA" id="ARBA00005417"/>
    </source>
</evidence>
<evidence type="ECO:0000256" key="5">
    <source>
        <dbReference type="ARBA" id="ARBA00022840"/>
    </source>
</evidence>
<evidence type="ECO:0000259" key="7">
    <source>
        <dbReference type="PROSITE" id="PS50893"/>
    </source>
</evidence>
<dbReference type="PANTHER" id="PTHR43820:SF4">
    <property type="entry name" value="HIGH-AFFINITY BRANCHED-CHAIN AMINO ACID TRANSPORT ATP-BINDING PROTEIN LIVF"/>
    <property type="match status" value="1"/>
</dbReference>
<gene>
    <name evidence="8" type="ORF">EV675_1150</name>
</gene>
<keyword evidence="4" id="KW-0547">Nucleotide-binding</keyword>
<dbReference type="AlphaFoldDB" id="A0A4V2F3S5"/>
<keyword evidence="3" id="KW-0472">Membrane</keyword>
<dbReference type="EMBL" id="SGXC01000001">
    <property type="protein sequence ID" value="RZS85127.1"/>
    <property type="molecule type" value="Genomic_DNA"/>
</dbReference>
<comment type="similarity">
    <text evidence="1">Belongs to the ABC transporter superfamily.</text>
</comment>
<dbReference type="GO" id="GO:0015658">
    <property type="term" value="F:branched-chain amino acid transmembrane transporter activity"/>
    <property type="evidence" value="ECO:0007669"/>
    <property type="project" value="TreeGrafter"/>
</dbReference>
<dbReference type="RefSeq" id="WP_130356391.1">
    <property type="nucleotide sequence ID" value="NZ_SGXC01000001.1"/>
</dbReference>
<keyword evidence="2" id="KW-0813">Transport</keyword>
<dbReference type="InterPro" id="IPR027417">
    <property type="entry name" value="P-loop_NTPase"/>
</dbReference>
<keyword evidence="3" id="KW-1003">Cell membrane</keyword>
<dbReference type="CDD" id="cd03224">
    <property type="entry name" value="ABC_TM1139_LivF_branched"/>
    <property type="match status" value="1"/>
</dbReference>
<dbReference type="InterPro" id="IPR003593">
    <property type="entry name" value="AAA+_ATPase"/>
</dbReference>
<protein>
    <submittedName>
        <fullName evidence="8">Branched-chain amino acid transport system ATP-binding protein</fullName>
    </submittedName>
</protein>
<evidence type="ECO:0000256" key="6">
    <source>
        <dbReference type="ARBA" id="ARBA00022970"/>
    </source>
</evidence>
<dbReference type="GO" id="GO:0016887">
    <property type="term" value="F:ATP hydrolysis activity"/>
    <property type="evidence" value="ECO:0007669"/>
    <property type="project" value="InterPro"/>
</dbReference>
<proteinExistence type="inferred from homology"/>
<evidence type="ECO:0000256" key="3">
    <source>
        <dbReference type="ARBA" id="ARBA00022475"/>
    </source>
</evidence>
<dbReference type="PROSITE" id="PS00211">
    <property type="entry name" value="ABC_TRANSPORTER_1"/>
    <property type="match status" value="1"/>
</dbReference>
<evidence type="ECO:0000256" key="4">
    <source>
        <dbReference type="ARBA" id="ARBA00022741"/>
    </source>
</evidence>
<evidence type="ECO:0000256" key="2">
    <source>
        <dbReference type="ARBA" id="ARBA00022448"/>
    </source>
</evidence>
<dbReference type="SMART" id="SM00382">
    <property type="entry name" value="AAA"/>
    <property type="match status" value="1"/>
</dbReference>
<dbReference type="InterPro" id="IPR052156">
    <property type="entry name" value="BCAA_Transport_ATP-bd_LivF"/>
</dbReference>
<dbReference type="SUPFAM" id="SSF52540">
    <property type="entry name" value="P-loop containing nucleoside triphosphate hydrolases"/>
    <property type="match status" value="1"/>
</dbReference>
<reference evidence="8 9" key="1">
    <citation type="submission" date="2019-02" db="EMBL/GenBank/DDBJ databases">
        <title>Genomic Encyclopedia of Type Strains, Phase IV (KMG-IV): sequencing the most valuable type-strain genomes for metagenomic binning, comparative biology and taxonomic classification.</title>
        <authorList>
            <person name="Goeker M."/>
        </authorList>
    </citation>
    <scope>NUCLEOTIDE SEQUENCE [LARGE SCALE GENOMIC DNA]</scope>
    <source>
        <strain evidence="8 9">K24</strain>
    </source>
</reference>
<dbReference type="Proteomes" id="UP000292445">
    <property type="component" value="Unassembled WGS sequence"/>
</dbReference>
<dbReference type="InterPro" id="IPR003439">
    <property type="entry name" value="ABC_transporter-like_ATP-bd"/>
</dbReference>
<keyword evidence="5 8" id="KW-0067">ATP-binding</keyword>
<comment type="caution">
    <text evidence="8">The sequence shown here is derived from an EMBL/GenBank/DDBJ whole genome shotgun (WGS) entry which is preliminary data.</text>
</comment>
<dbReference type="GO" id="GO:0005524">
    <property type="term" value="F:ATP binding"/>
    <property type="evidence" value="ECO:0007669"/>
    <property type="project" value="UniProtKB-KW"/>
</dbReference>
<dbReference type="Pfam" id="PF00005">
    <property type="entry name" value="ABC_tran"/>
    <property type="match status" value="1"/>
</dbReference>
<keyword evidence="9" id="KW-1185">Reference proteome</keyword>
<dbReference type="PROSITE" id="PS50893">
    <property type="entry name" value="ABC_TRANSPORTER_2"/>
    <property type="match status" value="1"/>
</dbReference>
<evidence type="ECO:0000313" key="8">
    <source>
        <dbReference type="EMBL" id="RZS85127.1"/>
    </source>
</evidence>
<name>A0A4V2F3S5_9BURK</name>
<organism evidence="8 9">
    <name type="scientific">Pigmentiphaga kullae</name>
    <dbReference type="NCBI Taxonomy" id="151784"/>
    <lineage>
        <taxon>Bacteria</taxon>
        <taxon>Pseudomonadati</taxon>
        <taxon>Pseudomonadota</taxon>
        <taxon>Betaproteobacteria</taxon>
        <taxon>Burkholderiales</taxon>
        <taxon>Alcaligenaceae</taxon>
        <taxon>Pigmentiphaga</taxon>
    </lineage>
</organism>
<feature type="domain" description="ABC transporter" evidence="7">
    <location>
        <begin position="2"/>
        <end position="236"/>
    </location>
</feature>
<accession>A0A4V2F3S5</accession>
<dbReference type="InterPro" id="IPR017871">
    <property type="entry name" value="ABC_transporter-like_CS"/>
</dbReference>
<evidence type="ECO:0000313" key="9">
    <source>
        <dbReference type="Proteomes" id="UP000292445"/>
    </source>
</evidence>
<keyword evidence="6" id="KW-0029">Amino-acid transport</keyword>
<dbReference type="PANTHER" id="PTHR43820">
    <property type="entry name" value="HIGH-AFFINITY BRANCHED-CHAIN AMINO ACID TRANSPORT ATP-BINDING PROTEIN LIVF"/>
    <property type="match status" value="1"/>
</dbReference>